<protein>
    <submittedName>
        <fullName evidence="1">Uncharacterized protein</fullName>
    </submittedName>
</protein>
<keyword evidence="2" id="KW-1185">Reference proteome</keyword>
<reference evidence="1" key="1">
    <citation type="submission" date="2021-05" db="EMBL/GenBank/DDBJ databases">
        <title>Molecular characterization for Shewanella algae harboring chromosomal blaOXA-55-like strains isolated from clinical and environment sample.</title>
        <authorList>
            <person name="Ohama Y."/>
            <person name="Aoki K."/>
            <person name="Harada S."/>
            <person name="Moriya K."/>
            <person name="Ishii Y."/>
            <person name="Tateda K."/>
        </authorList>
    </citation>
    <scope>NUCLEOTIDE SEQUENCE</scope>
    <source>
        <strain evidence="1">JCM 11563</strain>
    </source>
</reference>
<evidence type="ECO:0000313" key="2">
    <source>
        <dbReference type="Proteomes" id="UP000887104"/>
    </source>
</evidence>
<evidence type="ECO:0000313" key="1">
    <source>
        <dbReference type="EMBL" id="GIU51851.1"/>
    </source>
</evidence>
<gene>
    <name evidence="1" type="ORF">TUM4438_42890</name>
</gene>
<sequence>MKMSRDSLKKSNSLLKDSTAFVEGAEQGAPQIIIPNKLDKKKPFTISATVSEGKMLQDLVKKYNSIAYNREDGEKEINRSELVIAMTTYFDQLNDDDFFESVNKLISYYAVNGDLLGVL</sequence>
<organism evidence="1 2">
    <name type="scientific">Shewanella sairae</name>
    <dbReference type="NCBI Taxonomy" id="190310"/>
    <lineage>
        <taxon>Bacteria</taxon>
        <taxon>Pseudomonadati</taxon>
        <taxon>Pseudomonadota</taxon>
        <taxon>Gammaproteobacteria</taxon>
        <taxon>Alteromonadales</taxon>
        <taxon>Shewanellaceae</taxon>
        <taxon>Shewanella</taxon>
    </lineage>
</organism>
<dbReference type="EMBL" id="BPEY01000135">
    <property type="protein sequence ID" value="GIU51851.1"/>
    <property type="molecule type" value="Genomic_DNA"/>
</dbReference>
<proteinExistence type="predicted"/>
<dbReference type="Proteomes" id="UP000887104">
    <property type="component" value="Unassembled WGS sequence"/>
</dbReference>
<name>A0ABQ4PR16_9GAMM</name>
<accession>A0ABQ4PR16</accession>
<comment type="caution">
    <text evidence="1">The sequence shown here is derived from an EMBL/GenBank/DDBJ whole genome shotgun (WGS) entry which is preliminary data.</text>
</comment>